<name>A0A183CF28_GLOPA</name>
<protein>
    <submittedName>
        <fullName evidence="2">Uncharacterized protein</fullName>
    </submittedName>
</protein>
<evidence type="ECO:0000313" key="2">
    <source>
        <dbReference type="WBParaSite" id="GPLIN_001148300"/>
    </source>
</evidence>
<sequence>MIFLFGETSSNSQHQNPSNFWHDLTKENGIWDEQMVVEMDKSDSFIEKLSKEENYKKLPSPNKLQHSAKQSLFFNLFKLDNFYELVNVKAKIVEASDAPTPALYISQVNR</sequence>
<proteinExistence type="predicted"/>
<dbReference type="Proteomes" id="UP000050741">
    <property type="component" value="Unassembled WGS sequence"/>
</dbReference>
<evidence type="ECO:0000313" key="1">
    <source>
        <dbReference type="Proteomes" id="UP000050741"/>
    </source>
</evidence>
<dbReference type="WBParaSite" id="GPLIN_001148300">
    <property type="protein sequence ID" value="GPLIN_001148300"/>
    <property type="gene ID" value="GPLIN_001148300"/>
</dbReference>
<dbReference type="AlphaFoldDB" id="A0A183CF28"/>
<reference evidence="1" key="1">
    <citation type="submission" date="2014-05" db="EMBL/GenBank/DDBJ databases">
        <title>The genome and life-stage specific transcriptomes of Globodera pallida elucidate key aspects of plant parasitism by a cyst nematode.</title>
        <authorList>
            <person name="Cotton J.A."/>
            <person name="Lilley C.J."/>
            <person name="Jones L.M."/>
            <person name="Kikuchi T."/>
            <person name="Reid A.J."/>
            <person name="Thorpe P."/>
            <person name="Tsai I.J."/>
            <person name="Beasley H."/>
            <person name="Blok V."/>
            <person name="Cock P.J.A."/>
            <person name="Van den Akker S.E."/>
            <person name="Holroyd N."/>
            <person name="Hunt M."/>
            <person name="Mantelin S."/>
            <person name="Naghra H."/>
            <person name="Pain A."/>
            <person name="Palomares-Rius J.E."/>
            <person name="Zarowiecki M."/>
            <person name="Berriman M."/>
            <person name="Jones J.T."/>
            <person name="Urwin P.E."/>
        </authorList>
    </citation>
    <scope>NUCLEOTIDE SEQUENCE [LARGE SCALE GENOMIC DNA]</scope>
    <source>
        <strain evidence="1">Lindley</strain>
    </source>
</reference>
<organism evidence="1 2">
    <name type="scientific">Globodera pallida</name>
    <name type="common">Potato cyst nematode worm</name>
    <name type="synonym">Heterodera pallida</name>
    <dbReference type="NCBI Taxonomy" id="36090"/>
    <lineage>
        <taxon>Eukaryota</taxon>
        <taxon>Metazoa</taxon>
        <taxon>Ecdysozoa</taxon>
        <taxon>Nematoda</taxon>
        <taxon>Chromadorea</taxon>
        <taxon>Rhabditida</taxon>
        <taxon>Tylenchina</taxon>
        <taxon>Tylenchomorpha</taxon>
        <taxon>Tylenchoidea</taxon>
        <taxon>Heteroderidae</taxon>
        <taxon>Heteroderinae</taxon>
        <taxon>Globodera</taxon>
    </lineage>
</organism>
<keyword evidence="1" id="KW-1185">Reference proteome</keyword>
<accession>A0A183CF28</accession>
<reference evidence="2" key="2">
    <citation type="submission" date="2016-06" db="UniProtKB">
        <authorList>
            <consortium name="WormBaseParasite"/>
        </authorList>
    </citation>
    <scope>IDENTIFICATION</scope>
</reference>